<dbReference type="RefSeq" id="WP_204400576.1">
    <property type="nucleotide sequence ID" value="NZ_JAFBEE010000003.1"/>
</dbReference>
<keyword evidence="1" id="KW-0227">DNA damage</keyword>
<dbReference type="EMBL" id="JAFBEE010000003">
    <property type="protein sequence ID" value="MBM7614301.1"/>
    <property type="molecule type" value="Genomic_DNA"/>
</dbReference>
<keyword evidence="3" id="KW-0378">Hydrolase</keyword>
<evidence type="ECO:0000256" key="1">
    <source>
        <dbReference type="ARBA" id="ARBA00022763"/>
    </source>
</evidence>
<keyword evidence="3" id="KW-0540">Nuclease</keyword>
<dbReference type="InterPro" id="IPR004601">
    <property type="entry name" value="UvdE"/>
</dbReference>
<gene>
    <name evidence="3" type="ORF">JOC73_000812</name>
</gene>
<organism evidence="3 4">
    <name type="scientific">Alkaliphilus hydrothermalis</name>
    <dbReference type="NCBI Taxonomy" id="1482730"/>
    <lineage>
        <taxon>Bacteria</taxon>
        <taxon>Bacillati</taxon>
        <taxon>Bacillota</taxon>
        <taxon>Clostridia</taxon>
        <taxon>Peptostreptococcales</taxon>
        <taxon>Natronincolaceae</taxon>
        <taxon>Alkaliphilus</taxon>
    </lineage>
</organism>
<name>A0ABS2NN67_9FIRM</name>
<evidence type="ECO:0000313" key="4">
    <source>
        <dbReference type="Proteomes" id="UP001314796"/>
    </source>
</evidence>
<keyword evidence="3" id="KW-0255">Endonuclease</keyword>
<dbReference type="PANTHER" id="PTHR31290:SF5">
    <property type="entry name" value="UV-DAMAGE ENDONUCLEASE"/>
    <property type="match status" value="1"/>
</dbReference>
<protein>
    <submittedName>
        <fullName evidence="3">UV DNA damage repair endonuclease</fullName>
    </submittedName>
</protein>
<keyword evidence="4" id="KW-1185">Reference proteome</keyword>
<accession>A0ABS2NN67</accession>
<dbReference type="PANTHER" id="PTHR31290">
    <property type="entry name" value="UV-DAMAGE ENDONUCLEASE"/>
    <property type="match status" value="1"/>
</dbReference>
<dbReference type="Pfam" id="PF03851">
    <property type="entry name" value="UvdE"/>
    <property type="match status" value="1"/>
</dbReference>
<evidence type="ECO:0000313" key="3">
    <source>
        <dbReference type="EMBL" id="MBM7614301.1"/>
    </source>
</evidence>
<keyword evidence="2" id="KW-0234">DNA repair</keyword>
<proteinExistence type="predicted"/>
<comment type="caution">
    <text evidence="3">The sequence shown here is derived from an EMBL/GenBank/DDBJ whole genome shotgun (WGS) entry which is preliminary data.</text>
</comment>
<dbReference type="Gene3D" id="3.20.20.150">
    <property type="entry name" value="Divalent-metal-dependent TIM barrel enzymes"/>
    <property type="match status" value="1"/>
</dbReference>
<evidence type="ECO:0000256" key="2">
    <source>
        <dbReference type="ARBA" id="ARBA00023204"/>
    </source>
</evidence>
<dbReference type="GO" id="GO:0004519">
    <property type="term" value="F:endonuclease activity"/>
    <property type="evidence" value="ECO:0007669"/>
    <property type="project" value="UniProtKB-KW"/>
</dbReference>
<sequence>MRIGYACIPLGINLKTNRRFIIKNYSEEKLQSTLASNLQDLLGILKYNKKYGIHLFRISSDIVPFGSHEINQLPWEKIFQKELYEIGRYIAIILVKTFDNRLNL</sequence>
<reference evidence="3 4" key="1">
    <citation type="submission" date="2021-01" db="EMBL/GenBank/DDBJ databases">
        <title>Genomic Encyclopedia of Type Strains, Phase IV (KMG-IV): sequencing the most valuable type-strain genomes for metagenomic binning, comparative biology and taxonomic classification.</title>
        <authorList>
            <person name="Goeker M."/>
        </authorList>
    </citation>
    <scope>NUCLEOTIDE SEQUENCE [LARGE SCALE GENOMIC DNA]</scope>
    <source>
        <strain evidence="3 4">DSM 25890</strain>
    </source>
</reference>
<dbReference type="Proteomes" id="UP001314796">
    <property type="component" value="Unassembled WGS sequence"/>
</dbReference>